<sequence>MPPSSQQIRYLRITHQVKENKEWRKVYVWGIDAYDKYGRWGPPPTPSLHPLTLKAMMGVNGIWGVHGAADDPLEQPCFTCGLGEDLALKLAADVGLNLQNYIMYDK</sequence>
<evidence type="ECO:0000313" key="1">
    <source>
        <dbReference type="EMBL" id="KXZ49483.1"/>
    </source>
</evidence>
<protein>
    <submittedName>
        <fullName evidence="1">Uncharacterized protein</fullName>
    </submittedName>
</protein>
<accession>A0A150GI54</accession>
<keyword evidence="2" id="KW-1185">Reference proteome</keyword>
<reference evidence="2" key="1">
    <citation type="journal article" date="2016" name="Nat. Commun.">
        <title>The Gonium pectorale genome demonstrates co-option of cell cycle regulation during the evolution of multicellularity.</title>
        <authorList>
            <person name="Hanschen E.R."/>
            <person name="Marriage T.N."/>
            <person name="Ferris P.J."/>
            <person name="Hamaji T."/>
            <person name="Toyoda A."/>
            <person name="Fujiyama A."/>
            <person name="Neme R."/>
            <person name="Noguchi H."/>
            <person name="Minakuchi Y."/>
            <person name="Suzuki M."/>
            <person name="Kawai-Toyooka H."/>
            <person name="Smith D.R."/>
            <person name="Sparks H."/>
            <person name="Anderson J."/>
            <person name="Bakaric R."/>
            <person name="Luria V."/>
            <person name="Karger A."/>
            <person name="Kirschner M.W."/>
            <person name="Durand P.M."/>
            <person name="Michod R.E."/>
            <person name="Nozaki H."/>
            <person name="Olson B.J."/>
        </authorList>
    </citation>
    <scope>NUCLEOTIDE SEQUENCE [LARGE SCALE GENOMIC DNA]</scope>
    <source>
        <strain evidence="2">NIES-2863</strain>
    </source>
</reference>
<dbReference type="Proteomes" id="UP000075714">
    <property type="component" value="Unassembled WGS sequence"/>
</dbReference>
<gene>
    <name evidence="1" type="ORF">GPECTOR_21g709</name>
</gene>
<organism evidence="1 2">
    <name type="scientific">Gonium pectorale</name>
    <name type="common">Green alga</name>
    <dbReference type="NCBI Taxonomy" id="33097"/>
    <lineage>
        <taxon>Eukaryota</taxon>
        <taxon>Viridiplantae</taxon>
        <taxon>Chlorophyta</taxon>
        <taxon>core chlorophytes</taxon>
        <taxon>Chlorophyceae</taxon>
        <taxon>CS clade</taxon>
        <taxon>Chlamydomonadales</taxon>
        <taxon>Volvocaceae</taxon>
        <taxon>Gonium</taxon>
    </lineage>
</organism>
<proteinExistence type="predicted"/>
<name>A0A150GI54_GONPE</name>
<dbReference type="STRING" id="33097.A0A150GI54"/>
<evidence type="ECO:0000313" key="2">
    <source>
        <dbReference type="Proteomes" id="UP000075714"/>
    </source>
</evidence>
<dbReference type="AlphaFoldDB" id="A0A150GI54"/>
<comment type="caution">
    <text evidence="1">The sequence shown here is derived from an EMBL/GenBank/DDBJ whole genome shotgun (WGS) entry which is preliminary data.</text>
</comment>
<dbReference type="EMBL" id="LSYV01000022">
    <property type="protein sequence ID" value="KXZ49483.1"/>
    <property type="molecule type" value="Genomic_DNA"/>
</dbReference>